<dbReference type="Proteomes" id="UP001212997">
    <property type="component" value="Unassembled WGS sequence"/>
</dbReference>
<evidence type="ECO:0000256" key="3">
    <source>
        <dbReference type="SAM" id="MobiDB-lite"/>
    </source>
</evidence>
<dbReference type="PANTHER" id="PTHR21250">
    <property type="entry name" value="PRE-RRNA-PROCESSING PROTEIN TSR2 HOMOLOG"/>
    <property type="match status" value="1"/>
</dbReference>
<evidence type="ECO:0000313" key="5">
    <source>
        <dbReference type="Proteomes" id="UP001212997"/>
    </source>
</evidence>
<dbReference type="GO" id="GO:0006364">
    <property type="term" value="P:rRNA processing"/>
    <property type="evidence" value="ECO:0007669"/>
    <property type="project" value="UniProtKB-KW"/>
</dbReference>
<evidence type="ECO:0000256" key="2">
    <source>
        <dbReference type="ARBA" id="ARBA00022552"/>
    </source>
</evidence>
<keyword evidence="5" id="KW-1185">Reference proteome</keyword>
<reference evidence="4" key="1">
    <citation type="submission" date="2022-07" db="EMBL/GenBank/DDBJ databases">
        <title>Genome Sequence of Physisporinus lineatus.</title>
        <authorList>
            <person name="Buettner E."/>
        </authorList>
    </citation>
    <scope>NUCLEOTIDE SEQUENCE</scope>
    <source>
        <strain evidence="4">VT162</strain>
    </source>
</reference>
<comment type="caution">
    <text evidence="4">The sequence shown here is derived from an EMBL/GenBank/DDBJ whole genome shotgun (WGS) entry which is preliminary data.</text>
</comment>
<comment type="similarity">
    <text evidence="1">Belongs to the TSR2 family.</text>
</comment>
<evidence type="ECO:0000313" key="4">
    <source>
        <dbReference type="EMBL" id="KAJ3482268.1"/>
    </source>
</evidence>
<organism evidence="4 5">
    <name type="scientific">Meripilus lineatus</name>
    <dbReference type="NCBI Taxonomy" id="2056292"/>
    <lineage>
        <taxon>Eukaryota</taxon>
        <taxon>Fungi</taxon>
        <taxon>Dikarya</taxon>
        <taxon>Basidiomycota</taxon>
        <taxon>Agaricomycotina</taxon>
        <taxon>Agaricomycetes</taxon>
        <taxon>Polyporales</taxon>
        <taxon>Meripilaceae</taxon>
        <taxon>Meripilus</taxon>
    </lineage>
</organism>
<evidence type="ECO:0008006" key="6">
    <source>
        <dbReference type="Google" id="ProtNLM"/>
    </source>
</evidence>
<protein>
    <recommendedName>
        <fullName evidence="6">Pre-rRNA-processing protein TSR2</fullName>
    </recommendedName>
</protein>
<name>A0AAD5UZS6_9APHY</name>
<accession>A0AAD5UZS6</accession>
<evidence type="ECO:0000256" key="1">
    <source>
        <dbReference type="ARBA" id="ARBA00006524"/>
    </source>
</evidence>
<sequence length="194" mass="21328">MAESSLLPSATSSPPQTSILFARGVIARLATWPALRVAVDENWGGPDSDKKRTWLASVVVDAFEQEDPLPDGPYIELMLLQVLEDEFDVTLEDGSAEQIADDIVRLWEEVHVGKSTFVTQLEERAERTRNTQIQVKVQQGDGEDDDWESDSGSDGEEGEGEGEVPMLIDSSTRPEPGIDEDGFTTVKGKGTKHR</sequence>
<dbReference type="Pfam" id="PF10273">
    <property type="entry name" value="WGG"/>
    <property type="match status" value="1"/>
</dbReference>
<gene>
    <name evidence="4" type="ORF">NLI96_g7094</name>
</gene>
<dbReference type="InterPro" id="IPR019398">
    <property type="entry name" value="Pre-rRNA_process_TSR2"/>
</dbReference>
<proteinExistence type="inferred from homology"/>
<dbReference type="AlphaFoldDB" id="A0AAD5UZS6"/>
<dbReference type="EMBL" id="JANAWD010000281">
    <property type="protein sequence ID" value="KAJ3482268.1"/>
    <property type="molecule type" value="Genomic_DNA"/>
</dbReference>
<keyword evidence="2" id="KW-0698">rRNA processing</keyword>
<feature type="compositionally biased region" description="Acidic residues" evidence="3">
    <location>
        <begin position="141"/>
        <end position="162"/>
    </location>
</feature>
<feature type="region of interest" description="Disordered" evidence="3">
    <location>
        <begin position="128"/>
        <end position="194"/>
    </location>
</feature>